<keyword evidence="3" id="KW-1185">Reference proteome</keyword>
<organism evidence="1 3">
    <name type="scientific">Solemya velum gill symbiont</name>
    <dbReference type="NCBI Taxonomy" id="2340"/>
    <lineage>
        <taxon>Bacteria</taxon>
        <taxon>Pseudomonadati</taxon>
        <taxon>Pseudomonadota</taxon>
        <taxon>Gammaproteobacteria</taxon>
        <taxon>sulfur-oxidizing symbionts</taxon>
    </lineage>
</organism>
<dbReference type="AlphaFoldDB" id="A0A0B0HBQ3"/>
<dbReference type="EMBL" id="JRAA01000002">
    <property type="protein sequence ID" value="KHF25304.1"/>
    <property type="molecule type" value="Genomic_DNA"/>
</dbReference>
<dbReference type="GO" id="GO:0016485">
    <property type="term" value="P:protein processing"/>
    <property type="evidence" value="ECO:0007669"/>
    <property type="project" value="TreeGrafter"/>
</dbReference>
<dbReference type="STRING" id="2340.JV46_10680"/>
<evidence type="ECO:0000313" key="3">
    <source>
        <dbReference type="Proteomes" id="UP000030856"/>
    </source>
</evidence>
<dbReference type="InterPro" id="IPR023430">
    <property type="entry name" value="Pept_HybD-like_dom_sf"/>
</dbReference>
<dbReference type="NCBIfam" id="TIGR00072">
    <property type="entry name" value="hydrog_prot"/>
    <property type="match status" value="1"/>
</dbReference>
<evidence type="ECO:0000313" key="4">
    <source>
        <dbReference type="Proteomes" id="UP000190962"/>
    </source>
</evidence>
<sequence>MLQEENSITPILLLGYGNLARGDDALGPMLLENIRPWIRQQELPVDLLHEHQLQAELIMDLRERDLVIFIDASAGINSAIDFIRVEPEENSSFTTHAVTPGALLKTFIDMYAEPPPLTYFMSIRGYDFSIREALTQQATDNLALAVEFLKKQLIKEITESAGEPA</sequence>
<proteinExistence type="predicted"/>
<dbReference type="GO" id="GO:0004175">
    <property type="term" value="F:endopeptidase activity"/>
    <property type="evidence" value="ECO:0007669"/>
    <property type="project" value="TreeGrafter"/>
</dbReference>
<keyword evidence="1" id="KW-0378">Hydrolase</keyword>
<dbReference type="Proteomes" id="UP000030856">
    <property type="component" value="Unassembled WGS sequence"/>
</dbReference>
<dbReference type="SUPFAM" id="SSF53163">
    <property type="entry name" value="HybD-like"/>
    <property type="match status" value="1"/>
</dbReference>
<dbReference type="GO" id="GO:0003677">
    <property type="term" value="F:DNA binding"/>
    <property type="evidence" value="ECO:0007669"/>
    <property type="project" value="UniProtKB-KW"/>
</dbReference>
<dbReference type="Proteomes" id="UP000190962">
    <property type="component" value="Unassembled WGS sequence"/>
</dbReference>
<dbReference type="GO" id="GO:0008047">
    <property type="term" value="F:enzyme activator activity"/>
    <property type="evidence" value="ECO:0007669"/>
    <property type="project" value="InterPro"/>
</dbReference>
<dbReference type="EMBL" id="MPNX01000007">
    <property type="protein sequence ID" value="OOY35154.1"/>
    <property type="molecule type" value="Genomic_DNA"/>
</dbReference>
<reference evidence="1 3" key="1">
    <citation type="journal article" date="2014" name="BMC Genomics">
        <title>The genome of the intracellular bacterium of the coastal bivalve, Solemya velum: a blueprint for thriving in and out of symbiosis.</title>
        <authorList>
            <person name="Dmytrenko O."/>
            <person name="Russell S.L."/>
            <person name="Loo W.T."/>
            <person name="Fontanez K.M."/>
            <person name="Liao L."/>
            <person name="Roeselers G."/>
            <person name="Sharma R."/>
            <person name="Stewart F.J."/>
            <person name="Newton I.L."/>
            <person name="Woyke T."/>
            <person name="Wu D."/>
            <person name="Lang J.M."/>
            <person name="Eisen J.A."/>
            <person name="Cavanaugh C.M."/>
        </authorList>
    </citation>
    <scope>NUCLEOTIDE SEQUENCE [LARGE SCALE GENOMIC DNA]</scope>
    <source>
        <strain evidence="1 3">WH</strain>
    </source>
</reference>
<dbReference type="OrthoDB" id="9808862at2"/>
<gene>
    <name evidence="1" type="primary">hox2W</name>
    <name evidence="2" type="ORF">BOV88_06460</name>
    <name evidence="1" type="ORF">JV46_10680</name>
</gene>
<dbReference type="eggNOG" id="COG0680">
    <property type="taxonomic scope" value="Bacteria"/>
</dbReference>
<dbReference type="Gene3D" id="3.40.50.1450">
    <property type="entry name" value="HybD-like"/>
    <property type="match status" value="1"/>
</dbReference>
<dbReference type="PANTHER" id="PTHR30302:SF5">
    <property type="entry name" value="SLR1876 PROTEIN"/>
    <property type="match status" value="1"/>
</dbReference>
<dbReference type="GeneID" id="86991630"/>
<comment type="caution">
    <text evidence="1">The sequence shown here is derived from an EMBL/GenBank/DDBJ whole genome shotgun (WGS) entry which is preliminary data.</text>
</comment>
<evidence type="ECO:0000313" key="1">
    <source>
        <dbReference type="EMBL" id="KHF25304.1"/>
    </source>
</evidence>
<accession>A0A0B0HBQ3</accession>
<protein>
    <submittedName>
        <fullName evidence="1">Maturation protease of Hox2H, How2W</fullName>
    </submittedName>
</protein>
<dbReference type="PANTHER" id="PTHR30302">
    <property type="entry name" value="HYDROGENASE 1 MATURATION PROTEASE"/>
    <property type="match status" value="1"/>
</dbReference>
<name>A0A0B0HBQ3_SOVGS</name>
<dbReference type="InterPro" id="IPR000671">
    <property type="entry name" value="Peptidase_A31"/>
</dbReference>
<keyword evidence="1" id="KW-0645">Protease</keyword>
<dbReference type="RefSeq" id="WP_043117524.1">
    <property type="nucleotide sequence ID" value="NZ_JRAA01000002.1"/>
</dbReference>
<keyword evidence="1" id="KW-0371">Homeobox</keyword>
<evidence type="ECO:0000313" key="2">
    <source>
        <dbReference type="EMBL" id="OOY35154.1"/>
    </source>
</evidence>
<reference evidence="2 4" key="2">
    <citation type="submission" date="2016-11" db="EMBL/GenBank/DDBJ databases">
        <title>Mixed transmission modes and dynamic genome evolution in an obligate animal-bacterial symbiosis.</title>
        <authorList>
            <person name="Russell S.L."/>
            <person name="Corbett-Detig R.B."/>
            <person name="Cavanaugh C.M."/>
        </authorList>
    </citation>
    <scope>NUCLEOTIDE SEQUENCE [LARGE SCALE GENOMIC DNA]</scope>
    <source>
        <strain evidence="2">MA-KB16</strain>
    </source>
</reference>